<reference evidence="1" key="1">
    <citation type="submission" date="2021-05" db="EMBL/GenBank/DDBJ databases">
        <authorList>
            <person name="Pan Q."/>
            <person name="Jouanno E."/>
            <person name="Zahm M."/>
            <person name="Klopp C."/>
            <person name="Cabau C."/>
            <person name="Louis A."/>
            <person name="Berthelot C."/>
            <person name="Parey E."/>
            <person name="Roest Crollius H."/>
            <person name="Montfort J."/>
            <person name="Robinson-Rechavi M."/>
            <person name="Bouchez O."/>
            <person name="Lampietro C."/>
            <person name="Lopez Roques C."/>
            <person name="Donnadieu C."/>
            <person name="Postlethwait J."/>
            <person name="Bobe J."/>
            <person name="Dillon D."/>
            <person name="Chandos A."/>
            <person name="von Hippel F."/>
            <person name="Guiguen Y."/>
        </authorList>
    </citation>
    <scope>NUCLEOTIDE SEQUENCE</scope>
    <source>
        <strain evidence="1">YG-Jan2019</strain>
    </source>
</reference>
<name>A0ACC2FQJ8_DALPE</name>
<keyword evidence="2" id="KW-1185">Reference proteome</keyword>
<proteinExistence type="predicted"/>
<sequence length="95" mass="10125">MEVDLPLSQPHLRTQVPSKIFFLVDHHATSVLLEADEIDGEETLSGVTEGSKEACREFPALDPGGDEEDARDHPATETGCGSPPVGDRREGSGSP</sequence>
<evidence type="ECO:0000313" key="2">
    <source>
        <dbReference type="Proteomes" id="UP001157502"/>
    </source>
</evidence>
<dbReference type="Proteomes" id="UP001157502">
    <property type="component" value="Chromosome 24"/>
</dbReference>
<organism evidence="1 2">
    <name type="scientific">Dallia pectoralis</name>
    <name type="common">Alaska blackfish</name>
    <dbReference type="NCBI Taxonomy" id="75939"/>
    <lineage>
        <taxon>Eukaryota</taxon>
        <taxon>Metazoa</taxon>
        <taxon>Chordata</taxon>
        <taxon>Craniata</taxon>
        <taxon>Vertebrata</taxon>
        <taxon>Euteleostomi</taxon>
        <taxon>Actinopterygii</taxon>
        <taxon>Neopterygii</taxon>
        <taxon>Teleostei</taxon>
        <taxon>Protacanthopterygii</taxon>
        <taxon>Esociformes</taxon>
        <taxon>Umbridae</taxon>
        <taxon>Dallia</taxon>
    </lineage>
</organism>
<comment type="caution">
    <text evidence="1">The sequence shown here is derived from an EMBL/GenBank/DDBJ whole genome shotgun (WGS) entry which is preliminary data.</text>
</comment>
<gene>
    <name evidence="1" type="ORF">DPEC_G00273740</name>
</gene>
<dbReference type="EMBL" id="CM055751">
    <property type="protein sequence ID" value="KAJ7993567.1"/>
    <property type="molecule type" value="Genomic_DNA"/>
</dbReference>
<evidence type="ECO:0000313" key="1">
    <source>
        <dbReference type="EMBL" id="KAJ7993567.1"/>
    </source>
</evidence>
<protein>
    <submittedName>
        <fullName evidence="1">Uncharacterized protein</fullName>
    </submittedName>
</protein>
<accession>A0ACC2FQJ8</accession>